<evidence type="ECO:0000256" key="6">
    <source>
        <dbReference type="RuleBase" id="RU000461"/>
    </source>
</evidence>
<dbReference type="GO" id="GO:0006629">
    <property type="term" value="P:lipid metabolic process"/>
    <property type="evidence" value="ECO:0007669"/>
    <property type="project" value="UniProtKB-ARBA"/>
</dbReference>
<dbReference type="OrthoDB" id="1470350at2759"/>
<dbReference type="Gene3D" id="1.10.630.10">
    <property type="entry name" value="Cytochrome P450"/>
    <property type="match status" value="1"/>
</dbReference>
<dbReference type="PANTHER" id="PTHR24296">
    <property type="entry name" value="CYTOCHROME P450"/>
    <property type="match status" value="1"/>
</dbReference>
<evidence type="ECO:0000256" key="3">
    <source>
        <dbReference type="ARBA" id="ARBA00023002"/>
    </source>
</evidence>
<keyword evidence="8" id="KW-1185">Reference proteome</keyword>
<organism evidence="7 8">
    <name type="scientific">Austropuccinia psidii MF-1</name>
    <dbReference type="NCBI Taxonomy" id="1389203"/>
    <lineage>
        <taxon>Eukaryota</taxon>
        <taxon>Fungi</taxon>
        <taxon>Dikarya</taxon>
        <taxon>Basidiomycota</taxon>
        <taxon>Pucciniomycotina</taxon>
        <taxon>Pucciniomycetes</taxon>
        <taxon>Pucciniales</taxon>
        <taxon>Sphaerophragmiaceae</taxon>
        <taxon>Austropuccinia</taxon>
    </lineage>
</organism>
<dbReference type="PRINTS" id="PR00463">
    <property type="entry name" value="EP450I"/>
</dbReference>
<keyword evidence="2 5" id="KW-0479">Metal-binding</keyword>
<dbReference type="Pfam" id="PF00067">
    <property type="entry name" value="p450"/>
    <property type="match status" value="1"/>
</dbReference>
<dbReference type="InterPro" id="IPR017972">
    <property type="entry name" value="Cyt_P450_CS"/>
</dbReference>
<evidence type="ECO:0008006" key="9">
    <source>
        <dbReference type="Google" id="ProtNLM"/>
    </source>
</evidence>
<keyword evidence="5 6" id="KW-0349">Heme</keyword>
<comment type="caution">
    <text evidence="7">The sequence shown here is derived from an EMBL/GenBank/DDBJ whole genome shotgun (WGS) entry which is preliminary data.</text>
</comment>
<accession>A0A9Q3I2Z7</accession>
<evidence type="ECO:0000256" key="4">
    <source>
        <dbReference type="ARBA" id="ARBA00023004"/>
    </source>
</evidence>
<dbReference type="EMBL" id="AVOT02032362">
    <property type="protein sequence ID" value="MBW0526103.1"/>
    <property type="molecule type" value="Genomic_DNA"/>
</dbReference>
<keyword evidence="4 5" id="KW-0408">Iron</keyword>
<evidence type="ECO:0000313" key="8">
    <source>
        <dbReference type="Proteomes" id="UP000765509"/>
    </source>
</evidence>
<keyword evidence="6" id="KW-0503">Monooxygenase</keyword>
<dbReference type="GO" id="GO:0016705">
    <property type="term" value="F:oxidoreductase activity, acting on paired donors, with incorporation or reduction of molecular oxygen"/>
    <property type="evidence" value="ECO:0007669"/>
    <property type="project" value="InterPro"/>
</dbReference>
<feature type="binding site" description="axial binding residue" evidence="5">
    <location>
        <position position="313"/>
    </location>
    <ligand>
        <name>heme</name>
        <dbReference type="ChEBI" id="CHEBI:30413"/>
    </ligand>
    <ligandPart>
        <name>Fe</name>
        <dbReference type="ChEBI" id="CHEBI:18248"/>
    </ligandPart>
</feature>
<comment type="similarity">
    <text evidence="1 6">Belongs to the cytochrome P450 family.</text>
</comment>
<dbReference type="Proteomes" id="UP000765509">
    <property type="component" value="Unassembled WGS sequence"/>
</dbReference>
<reference evidence="7" key="1">
    <citation type="submission" date="2021-03" db="EMBL/GenBank/DDBJ databases">
        <title>Draft genome sequence of rust myrtle Austropuccinia psidii MF-1, a brazilian biotype.</title>
        <authorList>
            <person name="Quecine M.C."/>
            <person name="Pachon D.M.R."/>
            <person name="Bonatelli M.L."/>
            <person name="Correr F.H."/>
            <person name="Franceschini L.M."/>
            <person name="Leite T.F."/>
            <person name="Margarido G.R.A."/>
            <person name="Almeida C.A."/>
            <person name="Ferrarezi J.A."/>
            <person name="Labate C.A."/>
        </authorList>
    </citation>
    <scope>NUCLEOTIDE SEQUENCE</scope>
    <source>
        <strain evidence="7">MF-1</strain>
    </source>
</reference>
<dbReference type="InterPro" id="IPR002401">
    <property type="entry name" value="Cyt_P450_E_grp-I"/>
</dbReference>
<dbReference type="PROSITE" id="PS00086">
    <property type="entry name" value="CYTOCHROME_P450"/>
    <property type="match status" value="1"/>
</dbReference>
<proteinExistence type="inferred from homology"/>
<dbReference type="AlphaFoldDB" id="A0A9Q3I2Z7"/>
<dbReference type="GO" id="GO:0005506">
    <property type="term" value="F:iron ion binding"/>
    <property type="evidence" value="ECO:0007669"/>
    <property type="project" value="InterPro"/>
</dbReference>
<gene>
    <name evidence="7" type="ORF">O181_065818</name>
</gene>
<evidence type="ECO:0000256" key="2">
    <source>
        <dbReference type="ARBA" id="ARBA00022723"/>
    </source>
</evidence>
<comment type="cofactor">
    <cofactor evidence="5">
        <name>heme</name>
        <dbReference type="ChEBI" id="CHEBI:30413"/>
    </cofactor>
</comment>
<keyword evidence="3 6" id="KW-0560">Oxidoreductase</keyword>
<dbReference type="InterPro" id="IPR001128">
    <property type="entry name" value="Cyt_P450"/>
</dbReference>
<dbReference type="GO" id="GO:0020037">
    <property type="term" value="F:heme binding"/>
    <property type="evidence" value="ECO:0007669"/>
    <property type="project" value="InterPro"/>
</dbReference>
<evidence type="ECO:0000313" key="7">
    <source>
        <dbReference type="EMBL" id="MBW0526103.1"/>
    </source>
</evidence>
<protein>
    <recommendedName>
        <fullName evidence="9">Cytochrome P450</fullName>
    </recommendedName>
</protein>
<evidence type="ECO:0000256" key="1">
    <source>
        <dbReference type="ARBA" id="ARBA00010617"/>
    </source>
</evidence>
<evidence type="ECO:0000256" key="5">
    <source>
        <dbReference type="PIRSR" id="PIRSR602401-1"/>
    </source>
</evidence>
<sequence>MEPSIHKTIDSLIETLYFSARTKQAVDLCDVFFKFTLESFVHMTFGKDLCLLKNRTSSSQTSNFSVDFVESFDSIQNQLDFRFSVLTAWKLVEKLNTRLRRQMNSACNVLNDFSYSLIDERQALAENERSDENLAFQRDLLGLFMAARDERGGGLSRTELRDASLNLIVAGRDTTAQALSWAFYHLLMNPEIISRIREEANDILSDAPDDQVTYDNYKSFAWSQASILEALRLHPSVPKNLKFALRDDKIPGGPTIEAGDGVRWSDWTMARDPEVWGEDCGEYRPTRWIDESGKIRHFGQWKFHAFNGGPRVCLGMNLAIFEAVSVIVQLLEKFEIEFFPGWLEHVPKSDFIGSRPSAYSTPKSRPSLTLPMAQPMMVSIKLRERTA</sequence>
<dbReference type="PRINTS" id="PR00385">
    <property type="entry name" value="P450"/>
</dbReference>
<dbReference type="SUPFAM" id="SSF48264">
    <property type="entry name" value="Cytochrome P450"/>
    <property type="match status" value="1"/>
</dbReference>
<name>A0A9Q3I2Z7_9BASI</name>
<dbReference type="InterPro" id="IPR036396">
    <property type="entry name" value="Cyt_P450_sf"/>
</dbReference>
<dbReference type="GO" id="GO:0004497">
    <property type="term" value="F:monooxygenase activity"/>
    <property type="evidence" value="ECO:0007669"/>
    <property type="project" value="UniProtKB-KW"/>
</dbReference>